<dbReference type="InterPro" id="IPR001932">
    <property type="entry name" value="PPM-type_phosphatase-like_dom"/>
</dbReference>
<gene>
    <name evidence="2" type="primary">stp</name>
    <name evidence="2" type="ORF">CPRO_22830</name>
    <name evidence="3" type="ORF">SAMN02745151_02612</name>
</gene>
<evidence type="ECO:0000259" key="1">
    <source>
        <dbReference type="PROSITE" id="PS51746"/>
    </source>
</evidence>
<evidence type="ECO:0000313" key="3">
    <source>
        <dbReference type="EMBL" id="SHF04511.1"/>
    </source>
</evidence>
<dbReference type="Pfam" id="PF13672">
    <property type="entry name" value="PP2C_2"/>
    <property type="match status" value="1"/>
</dbReference>
<dbReference type="EMBL" id="FQUA01000014">
    <property type="protein sequence ID" value="SHF04511.1"/>
    <property type="molecule type" value="Genomic_DNA"/>
</dbReference>
<dbReference type="PROSITE" id="PS51746">
    <property type="entry name" value="PPM_2"/>
    <property type="match status" value="1"/>
</dbReference>
<dbReference type="RefSeq" id="WP_066054004.1">
    <property type="nucleotide sequence ID" value="NZ_CP014223.1"/>
</dbReference>
<reference evidence="3" key="3">
    <citation type="submission" date="2016-11" db="EMBL/GenBank/DDBJ databases">
        <authorList>
            <person name="Varghese N."/>
            <person name="Submissions S."/>
        </authorList>
    </citation>
    <scope>NUCLEOTIDE SEQUENCE</scope>
    <source>
        <strain evidence="3">DSM 1682</strain>
    </source>
</reference>
<reference evidence="4" key="2">
    <citation type="submission" date="2016-01" db="EMBL/GenBank/DDBJ databases">
        <authorList>
            <person name="Poehlein A."/>
            <person name="Schlien K."/>
            <person name="Gottschalk G."/>
            <person name="Buckel W."/>
            <person name="Daniel R."/>
        </authorList>
    </citation>
    <scope>NUCLEOTIDE SEQUENCE [LARGE SCALE GENOMIC DNA]</scope>
    <source>
        <strain evidence="4">X2</strain>
    </source>
</reference>
<dbReference type="EMBL" id="CP014223">
    <property type="protein sequence ID" value="AMJ41850.1"/>
    <property type="molecule type" value="Genomic_DNA"/>
</dbReference>
<dbReference type="PANTHER" id="PTHR47992">
    <property type="entry name" value="PROTEIN PHOSPHATASE"/>
    <property type="match status" value="1"/>
</dbReference>
<dbReference type="Proteomes" id="UP000184204">
    <property type="component" value="Unassembled WGS sequence"/>
</dbReference>
<sequence>MKAIGISDIGKCRKNNEDALYVPLPEDEIQNLFIVADGMGGCNAGEVASQYAIDSFLNYIKKERDSHGEEDIPDLLAEAMAASNRAVYDKSNSKREFAEMGTTMVAAAVQDGKIFVAYVGDSRAYLFRKKELSPLTTDHSYVMELVRLGSITKEEAASHPKRNIITRAVGIKETVETDAIVENALRGDILLLCTDGLSGMVSDKEMAEVIGKRITLEKKAQKLVEMANERGGYDNISLILVDVGGKN</sequence>
<accession>A0A0X8VBC2</accession>
<dbReference type="AlphaFoldDB" id="A0A0X8VBC2"/>
<dbReference type="Proteomes" id="UP000068026">
    <property type="component" value="Chromosome"/>
</dbReference>
<dbReference type="GO" id="GO:0004722">
    <property type="term" value="F:protein serine/threonine phosphatase activity"/>
    <property type="evidence" value="ECO:0007669"/>
    <property type="project" value="UniProtKB-EC"/>
</dbReference>
<dbReference type="CDD" id="cd00143">
    <property type="entry name" value="PP2Cc"/>
    <property type="match status" value="1"/>
</dbReference>
<evidence type="ECO:0000313" key="5">
    <source>
        <dbReference type="Proteomes" id="UP000184204"/>
    </source>
</evidence>
<dbReference type="InterPro" id="IPR036457">
    <property type="entry name" value="PPM-type-like_dom_sf"/>
</dbReference>
<keyword evidence="2" id="KW-0378">Hydrolase</keyword>
<dbReference type="SMART" id="SM00331">
    <property type="entry name" value="PP2C_SIG"/>
    <property type="match status" value="1"/>
</dbReference>
<dbReference type="Gene3D" id="3.60.40.10">
    <property type="entry name" value="PPM-type phosphatase domain"/>
    <property type="match status" value="1"/>
</dbReference>
<dbReference type="SMART" id="SM00332">
    <property type="entry name" value="PP2Cc"/>
    <property type="match status" value="1"/>
</dbReference>
<keyword evidence="4" id="KW-1185">Reference proteome</keyword>
<dbReference type="EC" id="3.1.3.16" evidence="2"/>
<dbReference type="OrthoDB" id="9801841at2"/>
<protein>
    <submittedName>
        <fullName evidence="3">Protein phosphatase</fullName>
    </submittedName>
    <submittedName>
        <fullName evidence="2">Serine/threonine phosphatase stp</fullName>
        <ecNumber evidence="2">3.1.3.16</ecNumber>
    </submittedName>
</protein>
<dbReference type="NCBIfam" id="NF033484">
    <property type="entry name" value="Stp1_PP2C_phos"/>
    <property type="match status" value="1"/>
</dbReference>
<dbReference type="InterPro" id="IPR015655">
    <property type="entry name" value="PP2C"/>
</dbReference>
<evidence type="ECO:0000313" key="2">
    <source>
        <dbReference type="EMBL" id="AMJ41850.1"/>
    </source>
</evidence>
<name>A0A0X8VBC2_ANAPI</name>
<reference evidence="5" key="4">
    <citation type="submission" date="2016-11" db="EMBL/GenBank/DDBJ databases">
        <authorList>
            <person name="Jaros S."/>
            <person name="Januszkiewicz K."/>
            <person name="Wedrychowicz H."/>
        </authorList>
    </citation>
    <scope>NUCLEOTIDE SEQUENCE [LARGE SCALE GENOMIC DNA]</scope>
    <source>
        <strain evidence="5">DSM 1682</strain>
    </source>
</reference>
<dbReference type="KEGG" id="cpro:CPRO_22830"/>
<dbReference type="SUPFAM" id="SSF81606">
    <property type="entry name" value="PP2C-like"/>
    <property type="match status" value="1"/>
</dbReference>
<proteinExistence type="predicted"/>
<organism evidence="3 5">
    <name type="scientific">Anaerotignum propionicum DSM 1682</name>
    <dbReference type="NCBI Taxonomy" id="991789"/>
    <lineage>
        <taxon>Bacteria</taxon>
        <taxon>Bacillati</taxon>
        <taxon>Bacillota</taxon>
        <taxon>Clostridia</taxon>
        <taxon>Lachnospirales</taxon>
        <taxon>Anaerotignaceae</taxon>
        <taxon>Anaerotignum</taxon>
    </lineage>
</organism>
<feature type="domain" description="PPM-type phosphatase" evidence="1">
    <location>
        <begin position="3"/>
        <end position="243"/>
    </location>
</feature>
<reference evidence="2 4" key="1">
    <citation type="journal article" date="2016" name="Genome Announc.">
        <title>Complete Genome Sequence of the Amino Acid-Fermenting Clostridium propionicum X2 (DSM 1682).</title>
        <authorList>
            <person name="Poehlein A."/>
            <person name="Schlien K."/>
            <person name="Chowdhury N.P."/>
            <person name="Gottschalk G."/>
            <person name="Buckel W."/>
            <person name="Daniel R."/>
        </authorList>
    </citation>
    <scope>NUCLEOTIDE SEQUENCE [LARGE SCALE GENOMIC DNA]</scope>
    <source>
        <strain evidence="2 4">X2</strain>
    </source>
</reference>
<evidence type="ECO:0000313" key="4">
    <source>
        <dbReference type="Proteomes" id="UP000068026"/>
    </source>
</evidence>